<dbReference type="Gene3D" id="3.20.20.70">
    <property type="entry name" value="Aldolase class I"/>
    <property type="match status" value="1"/>
</dbReference>
<comment type="catalytic activity">
    <reaction evidence="9">
        <text>3 propionate 3-nitronate + 3 O2 + H2O = 3 3-oxopropanoate + 2 nitrate + nitrite + H2O2 + 3 H(+)</text>
        <dbReference type="Rhea" id="RHEA:57332"/>
        <dbReference type="ChEBI" id="CHEBI:15377"/>
        <dbReference type="ChEBI" id="CHEBI:15378"/>
        <dbReference type="ChEBI" id="CHEBI:15379"/>
        <dbReference type="ChEBI" id="CHEBI:16240"/>
        <dbReference type="ChEBI" id="CHEBI:16301"/>
        <dbReference type="ChEBI" id="CHEBI:17632"/>
        <dbReference type="ChEBI" id="CHEBI:33190"/>
        <dbReference type="ChEBI" id="CHEBI:136067"/>
    </reaction>
</comment>
<dbReference type="GO" id="GO:0018580">
    <property type="term" value="F:nitronate monooxygenase activity"/>
    <property type="evidence" value="ECO:0007669"/>
    <property type="project" value="InterPro"/>
</dbReference>
<evidence type="ECO:0000256" key="4">
    <source>
        <dbReference type="ARBA" id="ARBA00022630"/>
    </source>
</evidence>
<dbReference type="EMBL" id="FTNV01000001">
    <property type="protein sequence ID" value="SIR90780.1"/>
    <property type="molecule type" value="Genomic_DNA"/>
</dbReference>
<dbReference type="RefSeq" id="WP_076530660.1">
    <property type="nucleotide sequence ID" value="NZ_FOAC01000001.1"/>
</dbReference>
<comment type="cofactor">
    <cofactor evidence="1">
        <name>FMN</name>
        <dbReference type="ChEBI" id="CHEBI:58210"/>
    </cofactor>
</comment>
<dbReference type="OrthoDB" id="9778912at2"/>
<evidence type="ECO:0000256" key="9">
    <source>
        <dbReference type="ARBA" id="ARBA00049401"/>
    </source>
</evidence>
<evidence type="ECO:0000256" key="8">
    <source>
        <dbReference type="ARBA" id="ARBA00031155"/>
    </source>
</evidence>
<dbReference type="GO" id="GO:0009636">
    <property type="term" value="P:response to toxic substance"/>
    <property type="evidence" value="ECO:0007669"/>
    <property type="project" value="UniProtKB-KW"/>
</dbReference>
<dbReference type="STRING" id="573024.SAMN05216208_1655"/>
<evidence type="ECO:0000313" key="11">
    <source>
        <dbReference type="Proteomes" id="UP000186019"/>
    </source>
</evidence>
<dbReference type="Proteomes" id="UP000186019">
    <property type="component" value="Unassembled WGS sequence"/>
</dbReference>
<dbReference type="CDD" id="cd04730">
    <property type="entry name" value="NPD_like"/>
    <property type="match status" value="1"/>
</dbReference>
<evidence type="ECO:0000256" key="7">
    <source>
        <dbReference type="ARBA" id="ARBA00023033"/>
    </source>
</evidence>
<dbReference type="PANTHER" id="PTHR42747">
    <property type="entry name" value="NITRONATE MONOOXYGENASE-RELATED"/>
    <property type="match status" value="1"/>
</dbReference>
<reference evidence="10 11" key="1">
    <citation type="submission" date="2017-01" db="EMBL/GenBank/DDBJ databases">
        <authorList>
            <person name="Mah S.A."/>
            <person name="Swanson W.J."/>
            <person name="Moy G.W."/>
            <person name="Vacquier V.D."/>
        </authorList>
    </citation>
    <scope>NUCLEOTIDE SEQUENCE [LARGE SCALE GENOMIC DNA]</scope>
    <source>
        <strain evidence="10 11">DSM 29590</strain>
    </source>
</reference>
<comment type="similarity">
    <text evidence="2">Belongs to the nitronate monooxygenase family. NMO class I subfamily.</text>
</comment>
<evidence type="ECO:0000256" key="5">
    <source>
        <dbReference type="ARBA" id="ARBA00022643"/>
    </source>
</evidence>
<gene>
    <name evidence="10" type="ORF">SAMN05421666_0480</name>
</gene>
<protein>
    <recommendedName>
        <fullName evidence="8">Propionate 3-nitronate monooxygenase</fullName>
    </recommendedName>
</protein>
<dbReference type="SUPFAM" id="SSF51412">
    <property type="entry name" value="Inosine monophosphate dehydrogenase (IMPDH)"/>
    <property type="match status" value="1"/>
</dbReference>
<keyword evidence="11" id="KW-1185">Reference proteome</keyword>
<sequence>MTSTQLGRAASFCETYDLQVPILMAPMAGACPSSLAIAVANGGGMGACGCLLMQPDGIADWARQMRTGSNGAFMLNIWIPDPDPLRDPAHEEKLRAFLGQWGPEVAPEDAEGAMPDFDAQCDAMLAAGPHVISSIMGVFPPSFVARMKERGIKWFATATTVTEALAAEAAGADVIVAQGMEAGGHRGAFQADDAARSLVGLFALVPAVVDAVRVPVVATGGIADARGVAAALVLGASAVQIGTGLLRAPEADISPIWADAIGQALPEGTVATRAFTGRLGRSIRTLYTDAAEDGPTPAPYPIQRNITKPMRTNATEIATTQAWAGQSAGLARAEPAARLIKELWSDAQGLLPA</sequence>
<dbReference type="AlphaFoldDB" id="A0A1N7ERT7"/>
<dbReference type="PANTHER" id="PTHR42747:SF3">
    <property type="entry name" value="NITRONATE MONOOXYGENASE-RELATED"/>
    <property type="match status" value="1"/>
</dbReference>
<keyword evidence="6" id="KW-0560">Oxidoreductase</keyword>
<proteinExistence type="inferred from homology"/>
<keyword evidence="7 10" id="KW-0503">Monooxygenase</keyword>
<dbReference type="InterPro" id="IPR004136">
    <property type="entry name" value="NMO"/>
</dbReference>
<evidence type="ECO:0000256" key="3">
    <source>
        <dbReference type="ARBA" id="ARBA00022575"/>
    </source>
</evidence>
<keyword evidence="4" id="KW-0285">Flavoprotein</keyword>
<dbReference type="Pfam" id="PF03060">
    <property type="entry name" value="NMO"/>
    <property type="match status" value="1"/>
</dbReference>
<name>A0A1N7ERT7_9RHOB</name>
<organism evidence="10 11">
    <name type="scientific">Roseovarius nanhaiticus</name>
    <dbReference type="NCBI Taxonomy" id="573024"/>
    <lineage>
        <taxon>Bacteria</taxon>
        <taxon>Pseudomonadati</taxon>
        <taxon>Pseudomonadota</taxon>
        <taxon>Alphaproteobacteria</taxon>
        <taxon>Rhodobacterales</taxon>
        <taxon>Roseobacteraceae</taxon>
        <taxon>Roseovarius</taxon>
    </lineage>
</organism>
<evidence type="ECO:0000256" key="6">
    <source>
        <dbReference type="ARBA" id="ARBA00023002"/>
    </source>
</evidence>
<accession>A0A1N7ERT7</accession>
<evidence type="ECO:0000256" key="1">
    <source>
        <dbReference type="ARBA" id="ARBA00001917"/>
    </source>
</evidence>
<keyword evidence="5" id="KW-0288">FMN</keyword>
<evidence type="ECO:0000313" key="10">
    <source>
        <dbReference type="EMBL" id="SIR90780.1"/>
    </source>
</evidence>
<keyword evidence="3" id="KW-0216">Detoxification</keyword>
<dbReference type="InterPro" id="IPR013785">
    <property type="entry name" value="Aldolase_TIM"/>
</dbReference>
<evidence type="ECO:0000256" key="2">
    <source>
        <dbReference type="ARBA" id="ARBA00009881"/>
    </source>
</evidence>